<sequence length="105" mass="11694">KLVGGPIITFFVLGDYFDDIGHVPPNSNNCSEDEGVRDVQSDDDLEMASCSSHPDEGPVLISVDSLKFGFFETENTSVLRITHRSIHIEEIILEPDAIEIRFTSR</sequence>
<reference evidence="1 2" key="1">
    <citation type="submission" date="2019-10" db="EMBL/GenBank/DDBJ databases">
        <title>Assembly and Annotation for the nematode Trichostrongylus colubriformis.</title>
        <authorList>
            <person name="Martin J."/>
        </authorList>
    </citation>
    <scope>NUCLEOTIDE SEQUENCE [LARGE SCALE GENOMIC DNA]</scope>
    <source>
        <strain evidence="1">G859</strain>
        <tissue evidence="1">Whole worm</tissue>
    </source>
</reference>
<organism evidence="1 2">
    <name type="scientific">Trichostrongylus colubriformis</name>
    <name type="common">Black scour worm</name>
    <dbReference type="NCBI Taxonomy" id="6319"/>
    <lineage>
        <taxon>Eukaryota</taxon>
        <taxon>Metazoa</taxon>
        <taxon>Ecdysozoa</taxon>
        <taxon>Nematoda</taxon>
        <taxon>Chromadorea</taxon>
        <taxon>Rhabditida</taxon>
        <taxon>Rhabditina</taxon>
        <taxon>Rhabditomorpha</taxon>
        <taxon>Strongyloidea</taxon>
        <taxon>Trichostrongylidae</taxon>
        <taxon>Trichostrongylus</taxon>
    </lineage>
</organism>
<dbReference type="EMBL" id="WIXE01016541">
    <property type="protein sequence ID" value="KAK5972552.1"/>
    <property type="molecule type" value="Genomic_DNA"/>
</dbReference>
<accession>A0AAN8FEF2</accession>
<feature type="non-terminal residue" evidence="1">
    <location>
        <position position="1"/>
    </location>
</feature>
<comment type="caution">
    <text evidence="1">The sequence shown here is derived from an EMBL/GenBank/DDBJ whole genome shotgun (WGS) entry which is preliminary data.</text>
</comment>
<evidence type="ECO:0000313" key="2">
    <source>
        <dbReference type="Proteomes" id="UP001331761"/>
    </source>
</evidence>
<keyword evidence="2" id="KW-1185">Reference proteome</keyword>
<gene>
    <name evidence="1" type="ORF">GCK32_021572</name>
</gene>
<dbReference type="Proteomes" id="UP001331761">
    <property type="component" value="Unassembled WGS sequence"/>
</dbReference>
<dbReference type="AlphaFoldDB" id="A0AAN8FEF2"/>
<proteinExistence type="predicted"/>
<protein>
    <submittedName>
        <fullName evidence="1">Uncharacterized protein</fullName>
    </submittedName>
</protein>
<evidence type="ECO:0000313" key="1">
    <source>
        <dbReference type="EMBL" id="KAK5972552.1"/>
    </source>
</evidence>
<name>A0AAN8FEF2_TRICO</name>